<proteinExistence type="predicted"/>
<dbReference type="Gene3D" id="3.40.395.10">
    <property type="entry name" value="Adenoviral Proteinase, Chain A"/>
    <property type="match status" value="1"/>
</dbReference>
<protein>
    <recommendedName>
        <fullName evidence="3">Ubiquitin-like protease family profile domain-containing protein</fullName>
    </recommendedName>
</protein>
<dbReference type="EMBL" id="JASCZI010152535">
    <property type="protein sequence ID" value="MED6176298.1"/>
    <property type="molecule type" value="Genomic_DNA"/>
</dbReference>
<keyword evidence="2" id="KW-1185">Reference proteome</keyword>
<gene>
    <name evidence="1" type="ORF">PIB30_086776</name>
</gene>
<name>A0ABU6VWV3_9FABA</name>
<evidence type="ECO:0008006" key="3">
    <source>
        <dbReference type="Google" id="ProtNLM"/>
    </source>
</evidence>
<accession>A0ABU6VWV3</accession>
<dbReference type="InterPro" id="IPR038765">
    <property type="entry name" value="Papain-like_cys_pep_sf"/>
</dbReference>
<dbReference type="SUPFAM" id="SSF54001">
    <property type="entry name" value="Cysteine proteinases"/>
    <property type="match status" value="1"/>
</dbReference>
<comment type="caution">
    <text evidence="1">The sequence shown here is derived from an EMBL/GenBank/DDBJ whole genome shotgun (WGS) entry which is preliminary data.</text>
</comment>
<sequence length="78" mass="9104">MHNEPFDDLRKIIDDFASMIIKEMLKIALPKCDLKGYGKSCQYVMVPKQPTNNDCGLFVTLFMQEWNRGSLLRDYDNV</sequence>
<evidence type="ECO:0000313" key="2">
    <source>
        <dbReference type="Proteomes" id="UP001341840"/>
    </source>
</evidence>
<feature type="non-terminal residue" evidence="1">
    <location>
        <position position="78"/>
    </location>
</feature>
<organism evidence="1 2">
    <name type="scientific">Stylosanthes scabra</name>
    <dbReference type="NCBI Taxonomy" id="79078"/>
    <lineage>
        <taxon>Eukaryota</taxon>
        <taxon>Viridiplantae</taxon>
        <taxon>Streptophyta</taxon>
        <taxon>Embryophyta</taxon>
        <taxon>Tracheophyta</taxon>
        <taxon>Spermatophyta</taxon>
        <taxon>Magnoliopsida</taxon>
        <taxon>eudicotyledons</taxon>
        <taxon>Gunneridae</taxon>
        <taxon>Pentapetalae</taxon>
        <taxon>rosids</taxon>
        <taxon>fabids</taxon>
        <taxon>Fabales</taxon>
        <taxon>Fabaceae</taxon>
        <taxon>Papilionoideae</taxon>
        <taxon>50 kb inversion clade</taxon>
        <taxon>dalbergioids sensu lato</taxon>
        <taxon>Dalbergieae</taxon>
        <taxon>Pterocarpus clade</taxon>
        <taxon>Stylosanthes</taxon>
    </lineage>
</organism>
<evidence type="ECO:0000313" key="1">
    <source>
        <dbReference type="EMBL" id="MED6176298.1"/>
    </source>
</evidence>
<dbReference type="Proteomes" id="UP001341840">
    <property type="component" value="Unassembled WGS sequence"/>
</dbReference>
<reference evidence="1 2" key="1">
    <citation type="journal article" date="2023" name="Plants (Basel)">
        <title>Bridging the Gap: Combining Genomics and Transcriptomics Approaches to Understand Stylosanthes scabra, an Orphan Legume from the Brazilian Caatinga.</title>
        <authorList>
            <person name="Ferreira-Neto J.R.C."/>
            <person name="da Silva M.D."/>
            <person name="Binneck E."/>
            <person name="de Melo N.F."/>
            <person name="da Silva R.H."/>
            <person name="de Melo A.L.T.M."/>
            <person name="Pandolfi V."/>
            <person name="Bustamante F.O."/>
            <person name="Brasileiro-Vidal A.C."/>
            <person name="Benko-Iseppon A.M."/>
        </authorList>
    </citation>
    <scope>NUCLEOTIDE SEQUENCE [LARGE SCALE GENOMIC DNA]</scope>
    <source>
        <tissue evidence="1">Leaves</tissue>
    </source>
</reference>